<evidence type="ECO:0000313" key="3">
    <source>
        <dbReference type="EMBL" id="EWT04763.1"/>
    </source>
</evidence>
<dbReference type="PANTHER" id="PTHR11014:SF169">
    <property type="entry name" value="CLAN MH, FAMILY M20, PEPTIDASE T-LIKE METALLOPEPTIDASE"/>
    <property type="match status" value="1"/>
</dbReference>
<proteinExistence type="predicted"/>
<dbReference type="NCBIfam" id="TIGR01891">
    <property type="entry name" value="amidohydrolases"/>
    <property type="match status" value="1"/>
</dbReference>
<organism evidence="3 4">
    <name type="scientific">Intrasporangium chromatireducens Q5-1</name>
    <dbReference type="NCBI Taxonomy" id="584657"/>
    <lineage>
        <taxon>Bacteria</taxon>
        <taxon>Bacillati</taxon>
        <taxon>Actinomycetota</taxon>
        <taxon>Actinomycetes</taxon>
        <taxon>Micrococcales</taxon>
        <taxon>Intrasporangiaceae</taxon>
        <taxon>Intrasporangium</taxon>
    </lineage>
</organism>
<dbReference type="OrthoDB" id="9777385at2"/>
<dbReference type="Proteomes" id="UP000019494">
    <property type="component" value="Unassembled WGS sequence"/>
</dbReference>
<dbReference type="SUPFAM" id="SSF55031">
    <property type="entry name" value="Bacterial exopeptidase dimerisation domain"/>
    <property type="match status" value="1"/>
</dbReference>
<dbReference type="Gene3D" id="3.30.70.360">
    <property type="match status" value="1"/>
</dbReference>
<dbReference type="InterPro" id="IPR017439">
    <property type="entry name" value="Amidohydrolase"/>
</dbReference>
<dbReference type="GO" id="GO:0046872">
    <property type="term" value="F:metal ion binding"/>
    <property type="evidence" value="ECO:0007669"/>
    <property type="project" value="UniProtKB-KW"/>
</dbReference>
<evidence type="ECO:0000259" key="2">
    <source>
        <dbReference type="Pfam" id="PF07687"/>
    </source>
</evidence>
<comment type="caution">
    <text evidence="3">The sequence shown here is derived from an EMBL/GenBank/DDBJ whole genome shotgun (WGS) entry which is preliminary data.</text>
</comment>
<dbReference type="Gene3D" id="3.40.630.10">
    <property type="entry name" value="Zn peptidases"/>
    <property type="match status" value="1"/>
</dbReference>
<gene>
    <name evidence="3" type="ORF">N864_10150</name>
</gene>
<keyword evidence="1" id="KW-0479">Metal-binding</keyword>
<keyword evidence="3" id="KW-0378">Hydrolase</keyword>
<keyword evidence="4" id="KW-1185">Reference proteome</keyword>
<dbReference type="PATRIC" id="fig|584657.3.peg.3352"/>
<dbReference type="SUPFAM" id="SSF53187">
    <property type="entry name" value="Zn-dependent exopeptidases"/>
    <property type="match status" value="1"/>
</dbReference>
<accession>W9GIW2</accession>
<dbReference type="GO" id="GO:0016787">
    <property type="term" value="F:hydrolase activity"/>
    <property type="evidence" value="ECO:0007669"/>
    <property type="project" value="UniProtKB-KW"/>
</dbReference>
<feature type="binding site" evidence="1">
    <location>
        <position position="102"/>
    </location>
    <ligand>
        <name>Mn(2+)</name>
        <dbReference type="ChEBI" id="CHEBI:29035"/>
        <label>2</label>
    </ligand>
</feature>
<evidence type="ECO:0000313" key="4">
    <source>
        <dbReference type="Proteomes" id="UP000019494"/>
    </source>
</evidence>
<protein>
    <submittedName>
        <fullName evidence="3">Amidohydrolase</fullName>
    </submittedName>
</protein>
<comment type="cofactor">
    <cofactor evidence="1">
        <name>Mn(2+)</name>
        <dbReference type="ChEBI" id="CHEBI:29035"/>
    </cofactor>
    <text evidence="1">The Mn(2+) ion enhances activity.</text>
</comment>
<sequence>MTGRVEQARAVQDWMVARRRELHQHPEVGLELPWTHRYVEEFLSALGYDVEVHRGAGLTVRVPGTAPDGIVSVLRADMDALPVTERTGLPFRSLEPGAMHACGHDLHMAMLLGAAKVLADSAPRRDTILAFQPGEESDRGALAVLEHDNLKFDGDATAFAVHVHALAQPGAILCRPGVFMSFGDWFTIELRGPGGHASQPHLVGNPVEAGAAIATALPQLAAEIGIDEHVVATPTESLIGNTLNVIPASGRIRGTIRTLSAGKRRALIERMEQLVAQVADRYLLTARLTIHEGYPAVVNDPEFMERFEGRVRETDLGAHLTPMVEPSMVIEDFAYFLQRWPGGMVYLGAKGPDNTSFNHADDVVYDEEVLSVGAALYLLAADGL</sequence>
<feature type="domain" description="Peptidase M20 dimerisation" evidence="2">
    <location>
        <begin position="185"/>
        <end position="281"/>
    </location>
</feature>
<feature type="binding site" evidence="1">
    <location>
        <position position="136"/>
    </location>
    <ligand>
        <name>Mn(2+)</name>
        <dbReference type="ChEBI" id="CHEBI:29035"/>
        <label>2</label>
    </ligand>
</feature>
<dbReference type="Pfam" id="PF01546">
    <property type="entry name" value="Peptidase_M20"/>
    <property type="match status" value="1"/>
</dbReference>
<dbReference type="InterPro" id="IPR002933">
    <property type="entry name" value="Peptidase_M20"/>
</dbReference>
<feature type="binding site" evidence="1">
    <location>
        <position position="162"/>
    </location>
    <ligand>
        <name>Mn(2+)</name>
        <dbReference type="ChEBI" id="CHEBI:29035"/>
        <label>2</label>
    </ligand>
</feature>
<keyword evidence="1" id="KW-0464">Manganese</keyword>
<reference evidence="4" key="1">
    <citation type="submission" date="2013-08" db="EMBL/GenBank/DDBJ databases">
        <title>Intrasporangium oryzae NRRL B-24470.</title>
        <authorList>
            <person name="Liu H."/>
            <person name="Wang G."/>
        </authorList>
    </citation>
    <scope>NUCLEOTIDE SEQUENCE [LARGE SCALE GENOMIC DNA]</scope>
    <source>
        <strain evidence="4">Q5-1</strain>
    </source>
</reference>
<dbReference type="Pfam" id="PF07687">
    <property type="entry name" value="M20_dimer"/>
    <property type="match status" value="1"/>
</dbReference>
<dbReference type="PIRSF" id="PIRSF005962">
    <property type="entry name" value="Pept_M20D_amidohydro"/>
    <property type="match status" value="1"/>
</dbReference>
<feature type="binding site" evidence="1">
    <location>
        <position position="104"/>
    </location>
    <ligand>
        <name>Mn(2+)</name>
        <dbReference type="ChEBI" id="CHEBI:29035"/>
        <label>2</label>
    </ligand>
</feature>
<dbReference type="InterPro" id="IPR011650">
    <property type="entry name" value="Peptidase_M20_dimer"/>
</dbReference>
<dbReference type="CDD" id="cd03886">
    <property type="entry name" value="M20_Acy1"/>
    <property type="match status" value="1"/>
</dbReference>
<dbReference type="EMBL" id="AWQS01000189">
    <property type="protein sequence ID" value="EWT04763.1"/>
    <property type="molecule type" value="Genomic_DNA"/>
</dbReference>
<dbReference type="InterPro" id="IPR036264">
    <property type="entry name" value="Bact_exopeptidase_dim_dom"/>
</dbReference>
<dbReference type="PANTHER" id="PTHR11014">
    <property type="entry name" value="PEPTIDASE M20 FAMILY MEMBER"/>
    <property type="match status" value="1"/>
</dbReference>
<feature type="binding site" evidence="1">
    <location>
        <position position="359"/>
    </location>
    <ligand>
        <name>Mn(2+)</name>
        <dbReference type="ChEBI" id="CHEBI:29035"/>
        <label>2</label>
    </ligand>
</feature>
<dbReference type="AlphaFoldDB" id="W9GIW2"/>
<evidence type="ECO:0000256" key="1">
    <source>
        <dbReference type="PIRSR" id="PIRSR005962-1"/>
    </source>
</evidence>
<name>W9GIW2_9MICO</name>
<dbReference type="RefSeq" id="WP_034719577.1">
    <property type="nucleotide sequence ID" value="NZ_AWQS01000189.1"/>
</dbReference>